<keyword evidence="2" id="KW-1185">Reference proteome</keyword>
<comment type="caution">
    <text evidence="1">The sequence shown here is derived from an EMBL/GenBank/DDBJ whole genome shotgun (WGS) entry which is preliminary data.</text>
</comment>
<dbReference type="AlphaFoldDB" id="A0A6A4P8N9"/>
<accession>A0A6A4P8N9</accession>
<gene>
    <name evidence="1" type="ORF">Lalb_Chr17g0336061</name>
</gene>
<proteinExistence type="predicted"/>
<dbReference type="InterPro" id="IPR005174">
    <property type="entry name" value="KIB1-4_b-propeller"/>
</dbReference>
<dbReference type="Pfam" id="PF03478">
    <property type="entry name" value="Beta-prop_KIB1-4"/>
    <property type="match status" value="1"/>
</dbReference>
<protein>
    <submittedName>
        <fullName evidence="1">Putative F-box domain-containing protein</fullName>
    </submittedName>
</protein>
<evidence type="ECO:0000313" key="1">
    <source>
        <dbReference type="EMBL" id="KAE9595187.1"/>
    </source>
</evidence>
<sequence length="386" mass="45276">MASPSESSQWSTLPKNLLKEITNRLPKPCDYVRFGAVCKGWHSFVHKSYKQKHLLHVHQNIPLLLFPTQDQELRCLYNITQGMVYNQFQFNLPNKRCCGSSYGWLFFVDKMNKSTLDLILINPFLGHSKTIKLPPIKFCYEHAVDRMDQYRVLKVIFSKDPNVFPRDYEVVALYGMFARLAHYKSGDKFWSYAKVIKMEALSDVIFYKDLILAVNRYNWIVNFTLEPKRRIQSTNCSPSYLKRNTLMKQLPRKLRNCAGNAYLVENSEGNLLLVRRCFWGEDMIASKEEELSSIVDFKVYRLYCSSSGKELRKERTRTLNGKTIFLGDNNSISVPTSKYPQLQPNSIYYIDYYYVVYIRNYQFGSCDTGIFNLENGNFDKHYVPNF</sequence>
<dbReference type="PANTHER" id="PTHR44259">
    <property type="entry name" value="OS07G0183000 PROTEIN-RELATED"/>
    <property type="match status" value="1"/>
</dbReference>
<dbReference type="InterPro" id="IPR001810">
    <property type="entry name" value="F-box_dom"/>
</dbReference>
<dbReference type="Pfam" id="PF00646">
    <property type="entry name" value="F-box"/>
    <property type="match status" value="1"/>
</dbReference>
<evidence type="ECO:0000313" key="2">
    <source>
        <dbReference type="Proteomes" id="UP000447434"/>
    </source>
</evidence>
<dbReference type="SUPFAM" id="SSF81383">
    <property type="entry name" value="F-box domain"/>
    <property type="match status" value="1"/>
</dbReference>
<dbReference type="OrthoDB" id="1519185at2759"/>
<dbReference type="InterPro" id="IPR050942">
    <property type="entry name" value="F-box_BR-signaling"/>
</dbReference>
<dbReference type="Proteomes" id="UP000447434">
    <property type="component" value="Chromosome 17"/>
</dbReference>
<dbReference type="PANTHER" id="PTHR44259:SF93">
    <property type="entry name" value="PROTEIN, PUTATIVE (DUF295)-RELATED"/>
    <property type="match status" value="1"/>
</dbReference>
<reference evidence="2" key="1">
    <citation type="journal article" date="2020" name="Nat. Commun.">
        <title>Genome sequence of the cluster root forming white lupin.</title>
        <authorList>
            <person name="Hufnagel B."/>
            <person name="Marques A."/>
            <person name="Soriano A."/>
            <person name="Marques L."/>
            <person name="Divol F."/>
            <person name="Doumas P."/>
            <person name="Sallet E."/>
            <person name="Mancinotti D."/>
            <person name="Carrere S."/>
            <person name="Marande W."/>
            <person name="Arribat S."/>
            <person name="Keller J."/>
            <person name="Huneau C."/>
            <person name="Blein T."/>
            <person name="Aime D."/>
            <person name="Laguerre M."/>
            <person name="Taylor J."/>
            <person name="Schubert V."/>
            <person name="Nelson M."/>
            <person name="Geu-Flores F."/>
            <person name="Crespi M."/>
            <person name="Gallardo-Guerrero K."/>
            <person name="Delaux P.-M."/>
            <person name="Salse J."/>
            <person name="Berges H."/>
            <person name="Guyot R."/>
            <person name="Gouzy J."/>
            <person name="Peret B."/>
        </authorList>
    </citation>
    <scope>NUCLEOTIDE SEQUENCE [LARGE SCALE GENOMIC DNA]</scope>
    <source>
        <strain evidence="2">cv. Amiga</strain>
    </source>
</reference>
<dbReference type="InterPro" id="IPR036047">
    <property type="entry name" value="F-box-like_dom_sf"/>
</dbReference>
<dbReference type="EMBL" id="WOCE01000017">
    <property type="protein sequence ID" value="KAE9595187.1"/>
    <property type="molecule type" value="Genomic_DNA"/>
</dbReference>
<dbReference type="Gene3D" id="1.20.1280.50">
    <property type="match status" value="1"/>
</dbReference>
<dbReference type="SMART" id="SM00256">
    <property type="entry name" value="FBOX"/>
    <property type="match status" value="1"/>
</dbReference>
<organism evidence="1 2">
    <name type="scientific">Lupinus albus</name>
    <name type="common">White lupine</name>
    <name type="synonym">Lupinus termis</name>
    <dbReference type="NCBI Taxonomy" id="3870"/>
    <lineage>
        <taxon>Eukaryota</taxon>
        <taxon>Viridiplantae</taxon>
        <taxon>Streptophyta</taxon>
        <taxon>Embryophyta</taxon>
        <taxon>Tracheophyta</taxon>
        <taxon>Spermatophyta</taxon>
        <taxon>Magnoliopsida</taxon>
        <taxon>eudicotyledons</taxon>
        <taxon>Gunneridae</taxon>
        <taxon>Pentapetalae</taxon>
        <taxon>rosids</taxon>
        <taxon>fabids</taxon>
        <taxon>Fabales</taxon>
        <taxon>Fabaceae</taxon>
        <taxon>Papilionoideae</taxon>
        <taxon>50 kb inversion clade</taxon>
        <taxon>genistoids sensu lato</taxon>
        <taxon>core genistoids</taxon>
        <taxon>Genisteae</taxon>
        <taxon>Lupinus</taxon>
    </lineage>
</organism>
<name>A0A6A4P8N9_LUPAL</name>